<dbReference type="PANTHER" id="PTHR13363:SF5">
    <property type="entry name" value="E3 UBIQUITIN-PROTEIN LIGASE RNF123"/>
    <property type="match status" value="1"/>
</dbReference>
<dbReference type="OrthoDB" id="258495at2759"/>
<evidence type="ECO:0008006" key="10">
    <source>
        <dbReference type="Google" id="ProtNLM"/>
    </source>
</evidence>
<evidence type="ECO:0000256" key="4">
    <source>
        <dbReference type="PROSITE-ProRule" id="PRU00175"/>
    </source>
</evidence>
<dbReference type="Pfam" id="PF25576">
    <property type="entry name" value="TPR_RNF123"/>
    <property type="match status" value="1"/>
</dbReference>
<feature type="compositionally biased region" description="Polar residues" evidence="5">
    <location>
        <begin position="717"/>
        <end position="733"/>
    </location>
</feature>
<organism evidence="8 9">
    <name type="scientific">Allacma fusca</name>
    <dbReference type="NCBI Taxonomy" id="39272"/>
    <lineage>
        <taxon>Eukaryota</taxon>
        <taxon>Metazoa</taxon>
        <taxon>Ecdysozoa</taxon>
        <taxon>Arthropoda</taxon>
        <taxon>Hexapoda</taxon>
        <taxon>Collembola</taxon>
        <taxon>Symphypleona</taxon>
        <taxon>Sminthuridae</taxon>
        <taxon>Allacma</taxon>
    </lineage>
</organism>
<proteinExistence type="predicted"/>
<keyword evidence="2 4" id="KW-0863">Zinc-finger</keyword>
<dbReference type="InterPro" id="IPR003877">
    <property type="entry name" value="SPRY_dom"/>
</dbReference>
<feature type="domain" description="RING-type" evidence="6">
    <location>
        <begin position="1319"/>
        <end position="1357"/>
    </location>
</feature>
<feature type="region of interest" description="Disordered" evidence="5">
    <location>
        <begin position="26"/>
        <end position="56"/>
    </location>
</feature>
<dbReference type="CDD" id="cd16541">
    <property type="entry name" value="RING-HC_RNF123"/>
    <property type="match status" value="1"/>
</dbReference>
<gene>
    <name evidence="8" type="ORF">AFUS01_LOCUS23244</name>
</gene>
<evidence type="ECO:0000256" key="2">
    <source>
        <dbReference type="ARBA" id="ARBA00022771"/>
    </source>
</evidence>
<dbReference type="GO" id="GO:0051603">
    <property type="term" value="P:proteolysis involved in protein catabolic process"/>
    <property type="evidence" value="ECO:0007669"/>
    <property type="project" value="TreeGrafter"/>
</dbReference>
<dbReference type="Pfam" id="PF13920">
    <property type="entry name" value="zf-C3HC4_3"/>
    <property type="match status" value="1"/>
</dbReference>
<dbReference type="InterPro" id="IPR045129">
    <property type="entry name" value="RNF123/RKP/RSPRY1"/>
</dbReference>
<dbReference type="PROSITE" id="PS50089">
    <property type="entry name" value="ZF_RING_2"/>
    <property type="match status" value="1"/>
</dbReference>
<dbReference type="Proteomes" id="UP000708208">
    <property type="component" value="Unassembled WGS sequence"/>
</dbReference>
<comment type="caution">
    <text evidence="8">The sequence shown here is derived from an EMBL/GenBank/DDBJ whole genome shotgun (WGS) entry which is preliminary data.</text>
</comment>
<keyword evidence="1" id="KW-0479">Metal-binding</keyword>
<evidence type="ECO:0000256" key="1">
    <source>
        <dbReference type="ARBA" id="ARBA00022723"/>
    </source>
</evidence>
<evidence type="ECO:0000313" key="8">
    <source>
        <dbReference type="EMBL" id="CAG7734881.1"/>
    </source>
</evidence>
<feature type="region of interest" description="Disordered" evidence="5">
    <location>
        <begin position="715"/>
        <end position="735"/>
    </location>
</feature>
<dbReference type="EMBL" id="CAJVCH010278135">
    <property type="protein sequence ID" value="CAG7734881.1"/>
    <property type="molecule type" value="Genomic_DNA"/>
</dbReference>
<dbReference type="InterPro" id="IPR001841">
    <property type="entry name" value="Znf_RING"/>
</dbReference>
<keyword evidence="9" id="KW-1185">Reference proteome</keyword>
<evidence type="ECO:0000313" key="9">
    <source>
        <dbReference type="Proteomes" id="UP000708208"/>
    </source>
</evidence>
<dbReference type="PROSITE" id="PS50188">
    <property type="entry name" value="B302_SPRY"/>
    <property type="match status" value="1"/>
</dbReference>
<reference evidence="8" key="1">
    <citation type="submission" date="2021-06" db="EMBL/GenBank/DDBJ databases">
        <authorList>
            <person name="Hodson N. C."/>
            <person name="Mongue J. A."/>
            <person name="Jaron S. K."/>
        </authorList>
    </citation>
    <scope>NUCLEOTIDE SEQUENCE</scope>
</reference>
<protein>
    <recommendedName>
        <fullName evidence="10">E3 ubiquitin-protein ligase RNF123</fullName>
    </recommendedName>
</protein>
<dbReference type="GO" id="GO:0004842">
    <property type="term" value="F:ubiquitin-protein transferase activity"/>
    <property type="evidence" value="ECO:0007669"/>
    <property type="project" value="InterPro"/>
</dbReference>
<evidence type="ECO:0000259" key="6">
    <source>
        <dbReference type="PROSITE" id="PS50089"/>
    </source>
</evidence>
<dbReference type="PANTHER" id="PTHR13363">
    <property type="entry name" value="RING FINGER AND SRY DOMAIN-CONTAINING"/>
    <property type="match status" value="1"/>
</dbReference>
<evidence type="ECO:0000259" key="7">
    <source>
        <dbReference type="PROSITE" id="PS50188"/>
    </source>
</evidence>
<dbReference type="GO" id="GO:0008270">
    <property type="term" value="F:zinc ion binding"/>
    <property type="evidence" value="ECO:0007669"/>
    <property type="project" value="UniProtKB-KW"/>
</dbReference>
<accession>A0A8J2KGY1</accession>
<evidence type="ECO:0000256" key="3">
    <source>
        <dbReference type="ARBA" id="ARBA00022833"/>
    </source>
</evidence>
<dbReference type="Pfam" id="PF00622">
    <property type="entry name" value="SPRY"/>
    <property type="match status" value="1"/>
</dbReference>
<dbReference type="InterPro" id="IPR001870">
    <property type="entry name" value="B30.2/SPRY"/>
</dbReference>
<dbReference type="InterPro" id="IPR057987">
    <property type="entry name" value="TPR_RNF123/RKP"/>
</dbReference>
<dbReference type="GO" id="GO:0005737">
    <property type="term" value="C:cytoplasm"/>
    <property type="evidence" value="ECO:0007669"/>
    <property type="project" value="TreeGrafter"/>
</dbReference>
<keyword evidence="3" id="KW-0862">Zinc</keyword>
<sequence>MDTVQLSPRILSQVFGTEFTRGSVSAGAAQDGLKPSKAPKISPPDNSHMVKSKENPPNIDNLVEQMLQKLKQVSEAGQEYVVESVEGRLGPKIVKYDVAAYIGSFIISNDRLGVSSQCNFGSVRANTCVFKGKWQYELQLGSKGVMQLGWSTVTTKFSQEKGVGDTIDSYAYDGNRLRKWNQSTAPYGETWQNGDIIGCCIDLDQGHIEFYRNGKSLGIAFSNILRGSGIAYFPAASLAFNENIVANFGATPMQYAVPGYSPMQLQRSIENAKTDLLLQWLDKVLRLFPNDIFVPDIGTGGNGVISSDDYNTLMVVCNRIFEFLGPNMHSAFVVERAFLPFFAKTLGLPEKIGQKQDISNVVVHTQRAYLLLDVMWTFLEEPEMKSYLERLCVILLSYFRSNSLSIKYPFQHYSLHCLIALCGHRRTRRHFLHHLLFDKTNRLMHFLHIRPVDEEVLKELIPEGWYTEKEPENSDAGRAYNNAIQLMSHHIALLENLQIQFLKTLMTNSDGTEKRPSSRSVFLRKMRLFIRDTIRPGSVLQQSVNKAMCTFFRFLKTIAVLYSEELEENSELRLPEIPPAMFYDTTVNYYDIERVGGLSSYLYKSNHVEISQALHIDDYILNGANNQQPRTAGDNPLGVDTPVPGFRTILHVSGQNPMNSVSVPLIRVSLPDNRQGGTLVAAQLGTTQAGHRPPATAHNQTPVIPISVPALARETAETGTETQTPSEGLSSTNLGMLAGTGTGRRLLGRSVSATSSGEELERPLHTAGAALIAGLMGFGGFEHRQHVYPTNPATSLLGRDSGVMDPSTSLRELLDDSIIVFCCGVLKHVEKVVTLQKLIAEYTKAQKTAKENLNSTNFSAAEKNEIQTSIEIFSRKLDEQSRHLAWVKAAVFTPERQQLGFNLLKTILKSLKTASSHGKLFAFVPELYISALVNLTWLLLTQMNPVIPCTNLPEVEDALADVAEFVATHFADTRIVIAETKDTMTQALSMFICNRTMLTALERMPSESQAIMVRAILRPYENRAWAQSNWMLVRMWQGNGFGFQYANSTQSRRSYRAKPVQDEFGISPNLAPTPSPILQSHVTTALMSNQKMAVTYIHSVLNQLNWAFSEFVGLLQEIQNAASRPERVFIESRQLKICCTCFELTQALLRVVEMIFNIASPVLNDFTRDSAQSLLGRLCMLLSQILNRIGSNSGSFAQVIDLDIAGLENVTHYPILSAVAGILLAAVRNELDMNSSADIPVTKALLNEPSFQVKSLDFLFGRNQSPTAEGTLPFSLRDYVPEDISEEDMGMLERVIAHVKDWNQRLQSDADSINDEEVCTICYAYPKTCTFKPCNHRSCRTCIVHHLMNRGECFFCKAVIQQVFTDDGEKIHDIIQDSDTPSETTLAQEEDIL</sequence>
<feature type="domain" description="B30.2/SPRY" evidence="7">
    <location>
        <begin position="74"/>
        <end position="253"/>
    </location>
</feature>
<name>A0A8J2KGY1_9HEXA</name>
<evidence type="ECO:0000256" key="5">
    <source>
        <dbReference type="SAM" id="MobiDB-lite"/>
    </source>
</evidence>
<dbReference type="SMART" id="SM00449">
    <property type="entry name" value="SPRY"/>
    <property type="match status" value="1"/>
</dbReference>